<name>A0A8I3A919_9AGAM</name>
<dbReference type="Proteomes" id="UP000683000">
    <property type="component" value="Unassembled WGS sequence"/>
</dbReference>
<feature type="region of interest" description="Disordered" evidence="1">
    <location>
        <begin position="55"/>
        <end position="127"/>
    </location>
</feature>
<protein>
    <submittedName>
        <fullName evidence="2">Uncharacterized protein</fullName>
    </submittedName>
</protein>
<keyword evidence="3" id="KW-1185">Reference proteome</keyword>
<feature type="compositionally biased region" description="Basic and acidic residues" evidence="1">
    <location>
        <begin position="116"/>
        <end position="127"/>
    </location>
</feature>
<evidence type="ECO:0000256" key="1">
    <source>
        <dbReference type="SAM" id="MobiDB-lite"/>
    </source>
</evidence>
<gene>
    <name evidence="2" type="ORF">JVT61DRAFT_4781</name>
</gene>
<dbReference type="AlphaFoldDB" id="A0A8I3A919"/>
<reference evidence="2" key="1">
    <citation type="submission" date="2021-03" db="EMBL/GenBank/DDBJ databases">
        <title>Evolutionary innovations through gain and loss of genes in the ectomycorrhizal Boletales.</title>
        <authorList>
            <person name="Wu G."/>
            <person name="Miyauchi S."/>
            <person name="Morin E."/>
            <person name="Yang Z.-L."/>
            <person name="Xu J."/>
            <person name="Martin F.M."/>
        </authorList>
    </citation>
    <scope>NUCLEOTIDE SEQUENCE</scope>
    <source>
        <strain evidence="2">BR01</strain>
    </source>
</reference>
<organism evidence="2 3">
    <name type="scientific">Boletus reticuloceps</name>
    <dbReference type="NCBI Taxonomy" id="495285"/>
    <lineage>
        <taxon>Eukaryota</taxon>
        <taxon>Fungi</taxon>
        <taxon>Dikarya</taxon>
        <taxon>Basidiomycota</taxon>
        <taxon>Agaricomycotina</taxon>
        <taxon>Agaricomycetes</taxon>
        <taxon>Agaricomycetidae</taxon>
        <taxon>Boletales</taxon>
        <taxon>Boletineae</taxon>
        <taxon>Boletaceae</taxon>
        <taxon>Boletoideae</taxon>
        <taxon>Boletus</taxon>
    </lineage>
</organism>
<evidence type="ECO:0000313" key="3">
    <source>
        <dbReference type="Proteomes" id="UP000683000"/>
    </source>
</evidence>
<proteinExistence type="predicted"/>
<accession>A0A8I3A919</accession>
<evidence type="ECO:0000313" key="2">
    <source>
        <dbReference type="EMBL" id="KAG6374135.1"/>
    </source>
</evidence>
<dbReference type="EMBL" id="JAGFBS010000019">
    <property type="protein sequence ID" value="KAG6374135.1"/>
    <property type="molecule type" value="Genomic_DNA"/>
</dbReference>
<dbReference type="OrthoDB" id="3047765at2759"/>
<sequence>MSPSAVVEQQAKLGVSAEESKAQRLKRQQARFRDRGGVFVPSTSNPLVDILLARTVSGDSPSKPRPKNVAGRRSSTSRPRQSSPTRKARADAATEESQAVAGSSKSKPASRKRKAKVVEAESKIFYA</sequence>
<feature type="region of interest" description="Disordered" evidence="1">
    <location>
        <begin position="1"/>
        <end position="38"/>
    </location>
</feature>
<feature type="compositionally biased region" description="Low complexity" evidence="1">
    <location>
        <begin position="72"/>
        <end position="85"/>
    </location>
</feature>
<comment type="caution">
    <text evidence="2">The sequence shown here is derived from an EMBL/GenBank/DDBJ whole genome shotgun (WGS) entry which is preliminary data.</text>
</comment>